<evidence type="ECO:0000259" key="1">
    <source>
        <dbReference type="Pfam" id="PF07969"/>
    </source>
</evidence>
<protein>
    <recommendedName>
        <fullName evidence="1">Amidohydrolase 3 domain-containing protein</fullName>
    </recommendedName>
</protein>
<gene>
    <name evidence="2" type="ORF">COW24_01930</name>
</gene>
<comment type="caution">
    <text evidence="2">The sequence shown here is derived from an EMBL/GenBank/DDBJ whole genome shotgun (WGS) entry which is preliminary data.</text>
</comment>
<accession>A0A2M7H4F4</accession>
<dbReference type="Proteomes" id="UP000230292">
    <property type="component" value="Unassembled WGS sequence"/>
</dbReference>
<dbReference type="InterPro" id="IPR011059">
    <property type="entry name" value="Metal-dep_hydrolase_composite"/>
</dbReference>
<dbReference type="EMBL" id="PFGC01000023">
    <property type="protein sequence ID" value="PIW37093.1"/>
    <property type="molecule type" value="Genomic_DNA"/>
</dbReference>
<dbReference type="Pfam" id="PF07969">
    <property type="entry name" value="Amidohydro_3"/>
    <property type="match status" value="1"/>
</dbReference>
<evidence type="ECO:0000313" key="3">
    <source>
        <dbReference type="Proteomes" id="UP000230292"/>
    </source>
</evidence>
<reference evidence="2 3" key="1">
    <citation type="submission" date="2017-09" db="EMBL/GenBank/DDBJ databases">
        <title>Depth-based differentiation of microbial function through sediment-hosted aquifers and enrichment of novel symbionts in the deep terrestrial subsurface.</title>
        <authorList>
            <person name="Probst A.J."/>
            <person name="Ladd B."/>
            <person name="Jarett J.K."/>
            <person name="Geller-Mcgrath D.E."/>
            <person name="Sieber C.M."/>
            <person name="Emerson J.B."/>
            <person name="Anantharaman K."/>
            <person name="Thomas B.C."/>
            <person name="Malmstrom R."/>
            <person name="Stieglmeier M."/>
            <person name="Klingl A."/>
            <person name="Woyke T."/>
            <person name="Ryan C.M."/>
            <person name="Banfield J.F."/>
        </authorList>
    </citation>
    <scope>NUCLEOTIDE SEQUENCE [LARGE SCALE GENOMIC DNA]</scope>
    <source>
        <strain evidence="2">CG15_BIG_FIL_POST_REV_8_21_14_020_45_12</strain>
    </source>
</reference>
<feature type="domain" description="Amidohydrolase 3" evidence="1">
    <location>
        <begin position="8"/>
        <end position="455"/>
    </location>
</feature>
<dbReference type="Gene3D" id="2.30.40.10">
    <property type="entry name" value="Urease, subunit C, domain 1"/>
    <property type="match status" value="1"/>
</dbReference>
<dbReference type="AlphaFoldDB" id="A0A2M7H4F4"/>
<dbReference type="Gene3D" id="3.10.310.70">
    <property type="match status" value="1"/>
</dbReference>
<proteinExistence type="predicted"/>
<dbReference type="PANTHER" id="PTHR22642">
    <property type="entry name" value="IMIDAZOLONEPROPIONASE"/>
    <property type="match status" value="1"/>
</dbReference>
<sequence length="461" mass="50446">MDEEIELLGGGMVCPGLFGAHEHYLHGLFGALNQVASLAQCATLEAVRLVLVDQLAHQATGTVMAVQWNSANVPVAALTRDFLDTVGGGRTILVWDQSFHACVVSSSMLRQLETRGFPPRIKGSNSNGYLTEEYAMFAMAWLEYERDHFRRLLVSQQEIFFSHGFTRIADKDVLGHGLLGALVEAYDDGTLVLPCEGSIQSWMIEDGVRPLSTDNGLFNINGIKDYADGAFGARTAACAPHHYHGTEDTGLLMRTPEQLQRLITLAHRHGFGRVGVHCIGPEAIRLLAGVYTKALDEMGGDASGVILGFEHFEAPDLATVQAVAKMQRAGVPVEVVTNPTFNSDIGVYGDRLDETVLRMINPYRTFGAEGLIVQAGTDGIPTQNPWTSMGWAVDRPAQFGEENVPVEDAFGMYADGTLEVGKPATFIITDRDFIRRSDEVGQVQVRETWIGGDRVWRRGHK</sequence>
<organism evidence="2 3">
    <name type="scientific">Candidatus Kerfeldbacteria bacterium CG15_BIG_FIL_POST_REV_8_21_14_020_45_12</name>
    <dbReference type="NCBI Taxonomy" id="2014247"/>
    <lineage>
        <taxon>Bacteria</taxon>
        <taxon>Candidatus Kerfeldiibacteriota</taxon>
    </lineage>
</organism>
<dbReference type="PANTHER" id="PTHR22642:SF2">
    <property type="entry name" value="PROTEIN LONG AFTER FAR-RED 3"/>
    <property type="match status" value="1"/>
</dbReference>
<dbReference type="SUPFAM" id="SSF51338">
    <property type="entry name" value="Composite domain of metallo-dependent hydrolases"/>
    <property type="match status" value="1"/>
</dbReference>
<dbReference type="InterPro" id="IPR013108">
    <property type="entry name" value="Amidohydro_3"/>
</dbReference>
<evidence type="ECO:0000313" key="2">
    <source>
        <dbReference type="EMBL" id="PIW37093.1"/>
    </source>
</evidence>
<name>A0A2M7H4F4_9BACT</name>
<dbReference type="InterPro" id="IPR032466">
    <property type="entry name" value="Metal_Hydrolase"/>
</dbReference>
<dbReference type="Gene3D" id="3.20.20.140">
    <property type="entry name" value="Metal-dependent hydrolases"/>
    <property type="match status" value="1"/>
</dbReference>
<dbReference type="GO" id="GO:0016810">
    <property type="term" value="F:hydrolase activity, acting on carbon-nitrogen (but not peptide) bonds"/>
    <property type="evidence" value="ECO:0007669"/>
    <property type="project" value="InterPro"/>
</dbReference>
<dbReference type="SUPFAM" id="SSF51556">
    <property type="entry name" value="Metallo-dependent hydrolases"/>
    <property type="match status" value="1"/>
</dbReference>